<sequence>MASPEVMALVTDALRGQLVSALPSGAHVVLGAPSADAPVTVGVFVHPLRIALSSARRNAPDRRVDDVAFRHPLDLDVDYLIAGLGDEALAELALLDATLQWAAEHPVRTHDRMSEGLSQPERWASLASGSLTVRWRVLDLTLEQAASIWTAAGMRQRAGLFLRAEVQWRSGQASSGPIIGL</sequence>
<name>A0ABQ6ZFM8_9GAMM</name>
<evidence type="ECO:0000313" key="2">
    <source>
        <dbReference type="EMBL" id="KAF1724383.1"/>
    </source>
</evidence>
<proteinExistence type="predicted"/>
<evidence type="ECO:0000259" key="1">
    <source>
        <dbReference type="Pfam" id="PF14065"/>
    </source>
</evidence>
<comment type="caution">
    <text evidence="2">The sequence shown here is derived from an EMBL/GenBank/DDBJ whole genome shotgun (WGS) entry which is preliminary data.</text>
</comment>
<reference evidence="2 3" key="1">
    <citation type="submission" date="2017-10" db="EMBL/GenBank/DDBJ databases">
        <title>Whole genome sequencing of members of genus Pseudoxanthomonas.</title>
        <authorList>
            <person name="Kumar S."/>
            <person name="Bansal K."/>
            <person name="Kaur A."/>
            <person name="Patil P."/>
            <person name="Sharma S."/>
            <person name="Patil P.B."/>
        </authorList>
    </citation>
    <scope>NUCLEOTIDE SEQUENCE [LARGE SCALE GENOMIC DNA]</scope>
    <source>
        <strain evidence="2 3">DSM 17109</strain>
    </source>
</reference>
<dbReference type="EMBL" id="PDWW01000018">
    <property type="protein sequence ID" value="KAF1724383.1"/>
    <property type="molecule type" value="Genomic_DNA"/>
</dbReference>
<feature type="domain" description="Pvc16 N-terminal" evidence="1">
    <location>
        <begin position="10"/>
        <end position="166"/>
    </location>
</feature>
<dbReference type="Proteomes" id="UP000781710">
    <property type="component" value="Unassembled WGS sequence"/>
</dbReference>
<accession>A0ABQ6ZFM8</accession>
<evidence type="ECO:0000313" key="3">
    <source>
        <dbReference type="Proteomes" id="UP000781710"/>
    </source>
</evidence>
<protein>
    <recommendedName>
        <fullName evidence="1">Pvc16 N-terminal domain-containing protein</fullName>
    </recommendedName>
</protein>
<dbReference type="InterPro" id="IPR025351">
    <property type="entry name" value="Pvc16_N"/>
</dbReference>
<gene>
    <name evidence="2" type="ORF">CSC78_12895</name>
</gene>
<keyword evidence="3" id="KW-1185">Reference proteome</keyword>
<dbReference type="Pfam" id="PF14065">
    <property type="entry name" value="Pvc16_N"/>
    <property type="match status" value="1"/>
</dbReference>
<organism evidence="2 3">
    <name type="scientific">Pseudoxanthomonas japonensis</name>
    <dbReference type="NCBI Taxonomy" id="69284"/>
    <lineage>
        <taxon>Bacteria</taxon>
        <taxon>Pseudomonadati</taxon>
        <taxon>Pseudomonadota</taxon>
        <taxon>Gammaproteobacteria</taxon>
        <taxon>Lysobacterales</taxon>
        <taxon>Lysobacteraceae</taxon>
        <taxon>Pseudoxanthomonas</taxon>
    </lineage>
</organism>